<dbReference type="RefSeq" id="WP_155339122.1">
    <property type="nucleotide sequence ID" value="NZ_BAAABN010000090.1"/>
</dbReference>
<dbReference type="EMBL" id="BLAD01000063">
    <property type="protein sequence ID" value="GES02914.1"/>
    <property type="molecule type" value="Genomic_DNA"/>
</dbReference>
<dbReference type="AlphaFoldDB" id="A0A5M3W2E5"/>
<gene>
    <name evidence="1" type="ORF">Acor_49800</name>
</gene>
<organism evidence="1 2">
    <name type="scientific">Acrocarpospora corrugata</name>
    <dbReference type="NCBI Taxonomy" id="35763"/>
    <lineage>
        <taxon>Bacteria</taxon>
        <taxon>Bacillati</taxon>
        <taxon>Actinomycetota</taxon>
        <taxon>Actinomycetes</taxon>
        <taxon>Streptosporangiales</taxon>
        <taxon>Streptosporangiaceae</taxon>
        <taxon>Acrocarpospora</taxon>
    </lineage>
</organism>
<proteinExistence type="predicted"/>
<protein>
    <submittedName>
        <fullName evidence="1">Uncharacterized protein</fullName>
    </submittedName>
</protein>
<keyword evidence="2" id="KW-1185">Reference proteome</keyword>
<evidence type="ECO:0000313" key="2">
    <source>
        <dbReference type="Proteomes" id="UP000334990"/>
    </source>
</evidence>
<reference evidence="1 2" key="1">
    <citation type="submission" date="2019-10" db="EMBL/GenBank/DDBJ databases">
        <title>Whole genome shotgun sequence of Acrocarpospora corrugata NBRC 13972.</title>
        <authorList>
            <person name="Ichikawa N."/>
            <person name="Kimura A."/>
            <person name="Kitahashi Y."/>
            <person name="Komaki H."/>
            <person name="Oguchi A."/>
        </authorList>
    </citation>
    <scope>NUCLEOTIDE SEQUENCE [LARGE SCALE GENOMIC DNA]</scope>
    <source>
        <strain evidence="1 2">NBRC 13972</strain>
    </source>
</reference>
<sequence>MKAFAEAAGMAEAPPSLRIGAGRQGARLSADPRRAARLMENAVRLLPTAAPYQLGRSDQQHLIGEFAGLAADAAALALADPGAPAGERAARALRLLETGRAVRSAGPCSPAAT</sequence>
<comment type="caution">
    <text evidence="1">The sequence shown here is derived from an EMBL/GenBank/DDBJ whole genome shotgun (WGS) entry which is preliminary data.</text>
</comment>
<name>A0A5M3W2E5_9ACTN</name>
<evidence type="ECO:0000313" key="1">
    <source>
        <dbReference type="EMBL" id="GES02914.1"/>
    </source>
</evidence>
<dbReference type="Proteomes" id="UP000334990">
    <property type="component" value="Unassembled WGS sequence"/>
</dbReference>
<accession>A0A5M3W2E5</accession>